<sequence>MKKSLCLPLLLTALLLCGGCQKHEPEPDFSGLAQLTYSLQASVTGNATSEIHVAVYPTFFQDYVTVEAFPASGEVATIYFSDEKGKYTKKIALPEGNRSQVQVNFSGMPKAVYICEVQRGDKVDRYRLVKVR</sequence>
<dbReference type="EMBL" id="JBHUOX010000008">
    <property type="protein sequence ID" value="MFD3001114.1"/>
    <property type="molecule type" value="Genomic_DNA"/>
</dbReference>
<feature type="signal peptide" evidence="1">
    <location>
        <begin position="1"/>
        <end position="22"/>
    </location>
</feature>
<accession>A0ABW6BXJ6</accession>
<feature type="chain" id="PRO_5045773251" description="Por secretion system C-terminal sorting domain-containing protein" evidence="1">
    <location>
        <begin position="23"/>
        <end position="132"/>
    </location>
</feature>
<name>A0ABW6BXJ6_9BACT</name>
<dbReference type="RefSeq" id="WP_377484856.1">
    <property type="nucleotide sequence ID" value="NZ_JBHUOX010000008.1"/>
</dbReference>
<evidence type="ECO:0000313" key="2">
    <source>
        <dbReference type="EMBL" id="MFD3001114.1"/>
    </source>
</evidence>
<proteinExistence type="predicted"/>
<evidence type="ECO:0008006" key="4">
    <source>
        <dbReference type="Google" id="ProtNLM"/>
    </source>
</evidence>
<evidence type="ECO:0000256" key="1">
    <source>
        <dbReference type="SAM" id="SignalP"/>
    </source>
</evidence>
<keyword evidence="3" id="KW-1185">Reference proteome</keyword>
<comment type="caution">
    <text evidence="2">The sequence shown here is derived from an EMBL/GenBank/DDBJ whole genome shotgun (WGS) entry which is preliminary data.</text>
</comment>
<gene>
    <name evidence="2" type="ORF">ACFS7Z_12115</name>
</gene>
<reference evidence="3" key="1">
    <citation type="journal article" date="2019" name="Int. J. Syst. Evol. Microbiol.">
        <title>The Global Catalogue of Microorganisms (GCM) 10K type strain sequencing project: providing services to taxonomists for standard genome sequencing and annotation.</title>
        <authorList>
            <consortium name="The Broad Institute Genomics Platform"/>
            <consortium name="The Broad Institute Genome Sequencing Center for Infectious Disease"/>
            <person name="Wu L."/>
            <person name="Ma J."/>
        </authorList>
    </citation>
    <scope>NUCLEOTIDE SEQUENCE [LARGE SCALE GENOMIC DNA]</scope>
    <source>
        <strain evidence="3">KCTC 23984</strain>
    </source>
</reference>
<evidence type="ECO:0000313" key="3">
    <source>
        <dbReference type="Proteomes" id="UP001597641"/>
    </source>
</evidence>
<protein>
    <recommendedName>
        <fullName evidence="4">Por secretion system C-terminal sorting domain-containing protein</fullName>
    </recommendedName>
</protein>
<dbReference type="Proteomes" id="UP001597641">
    <property type="component" value="Unassembled WGS sequence"/>
</dbReference>
<keyword evidence="1" id="KW-0732">Signal</keyword>
<organism evidence="2 3">
    <name type="scientific">Pontibacter toksunensis</name>
    <dbReference type="NCBI Taxonomy" id="1332631"/>
    <lineage>
        <taxon>Bacteria</taxon>
        <taxon>Pseudomonadati</taxon>
        <taxon>Bacteroidota</taxon>
        <taxon>Cytophagia</taxon>
        <taxon>Cytophagales</taxon>
        <taxon>Hymenobacteraceae</taxon>
        <taxon>Pontibacter</taxon>
    </lineage>
</organism>